<evidence type="ECO:0000313" key="2">
    <source>
        <dbReference type="Proteomes" id="UP000053424"/>
    </source>
</evidence>
<dbReference type="HOGENOM" id="CLU_035624_0_0_1"/>
<protein>
    <recommendedName>
        <fullName evidence="3">F-box domain-containing protein</fullName>
    </recommendedName>
</protein>
<evidence type="ECO:0000313" key="1">
    <source>
        <dbReference type="EMBL" id="KIM38577.1"/>
    </source>
</evidence>
<sequence length="349" mass="39699">MSATHIHFDIYELIFHSLAEEEDFTTLRACSLVCGTLLPLTRKHIFAFVKLNIMKQPRIKKFMTLIEANGIGHYVCKLEYAIVNEDQMRLVLGKLKNLKSLRIYHHSGRACFADLVDQEARSTELQVVPPFPTKSVYLQEFSADYKSASVLVKARHPNGLQVVDFAELTTIRVEFDGKEDIDPIRTILIRAKRPQNIELRILRLSIPYVDVKLAKTLMGSIQSLKVLKLVFYGIEESEGLLSCLYRDLGAISGHSIMETLSIVVQVVVHRNSNLLDHWGLLDKVLNEKNAWLGLKEVSLLIYVSRSFQVNIPIAKQLEKLGDTQFPGLSASKTISFKFKFDDMRPRVAE</sequence>
<dbReference type="OrthoDB" id="2745898at2759"/>
<name>A0A0C2YC62_HEBCY</name>
<dbReference type="EMBL" id="KN831790">
    <property type="protein sequence ID" value="KIM38577.1"/>
    <property type="molecule type" value="Genomic_DNA"/>
</dbReference>
<proteinExistence type="predicted"/>
<evidence type="ECO:0008006" key="3">
    <source>
        <dbReference type="Google" id="ProtNLM"/>
    </source>
</evidence>
<reference evidence="2" key="2">
    <citation type="submission" date="2015-01" db="EMBL/GenBank/DDBJ databases">
        <title>Evolutionary Origins and Diversification of the Mycorrhizal Mutualists.</title>
        <authorList>
            <consortium name="DOE Joint Genome Institute"/>
            <consortium name="Mycorrhizal Genomics Consortium"/>
            <person name="Kohler A."/>
            <person name="Kuo A."/>
            <person name="Nagy L.G."/>
            <person name="Floudas D."/>
            <person name="Copeland A."/>
            <person name="Barry K.W."/>
            <person name="Cichocki N."/>
            <person name="Veneault-Fourrey C."/>
            <person name="LaButti K."/>
            <person name="Lindquist E.A."/>
            <person name="Lipzen A."/>
            <person name="Lundell T."/>
            <person name="Morin E."/>
            <person name="Murat C."/>
            <person name="Riley R."/>
            <person name="Ohm R."/>
            <person name="Sun H."/>
            <person name="Tunlid A."/>
            <person name="Henrissat B."/>
            <person name="Grigoriev I.V."/>
            <person name="Hibbett D.S."/>
            <person name="Martin F."/>
        </authorList>
    </citation>
    <scope>NUCLEOTIDE SEQUENCE [LARGE SCALE GENOMIC DNA]</scope>
    <source>
        <strain evidence="2">h7</strain>
    </source>
</reference>
<keyword evidence="2" id="KW-1185">Reference proteome</keyword>
<dbReference type="AlphaFoldDB" id="A0A0C2YC62"/>
<reference evidence="1 2" key="1">
    <citation type="submission" date="2014-04" db="EMBL/GenBank/DDBJ databases">
        <authorList>
            <consortium name="DOE Joint Genome Institute"/>
            <person name="Kuo A."/>
            <person name="Gay G."/>
            <person name="Dore J."/>
            <person name="Kohler A."/>
            <person name="Nagy L.G."/>
            <person name="Floudas D."/>
            <person name="Copeland A."/>
            <person name="Barry K.W."/>
            <person name="Cichocki N."/>
            <person name="Veneault-Fourrey C."/>
            <person name="LaButti K."/>
            <person name="Lindquist E.A."/>
            <person name="Lipzen A."/>
            <person name="Lundell T."/>
            <person name="Morin E."/>
            <person name="Murat C."/>
            <person name="Sun H."/>
            <person name="Tunlid A."/>
            <person name="Henrissat B."/>
            <person name="Grigoriev I.V."/>
            <person name="Hibbett D.S."/>
            <person name="Martin F."/>
            <person name="Nordberg H.P."/>
            <person name="Cantor M.N."/>
            <person name="Hua S.X."/>
        </authorList>
    </citation>
    <scope>NUCLEOTIDE SEQUENCE [LARGE SCALE GENOMIC DNA]</scope>
    <source>
        <strain evidence="2">h7</strain>
    </source>
</reference>
<gene>
    <name evidence="1" type="ORF">M413DRAFT_30118</name>
</gene>
<dbReference type="Proteomes" id="UP000053424">
    <property type="component" value="Unassembled WGS sequence"/>
</dbReference>
<accession>A0A0C2YC62</accession>
<organism evidence="1 2">
    <name type="scientific">Hebeloma cylindrosporum</name>
    <dbReference type="NCBI Taxonomy" id="76867"/>
    <lineage>
        <taxon>Eukaryota</taxon>
        <taxon>Fungi</taxon>
        <taxon>Dikarya</taxon>
        <taxon>Basidiomycota</taxon>
        <taxon>Agaricomycotina</taxon>
        <taxon>Agaricomycetes</taxon>
        <taxon>Agaricomycetidae</taxon>
        <taxon>Agaricales</taxon>
        <taxon>Agaricineae</taxon>
        <taxon>Hymenogastraceae</taxon>
        <taxon>Hebeloma</taxon>
    </lineage>
</organism>